<accession>A0A4R0PBN0</accession>
<keyword evidence="4" id="KW-0410">Iron transport</keyword>
<dbReference type="PROSITE" id="PS00211">
    <property type="entry name" value="ABC_TRANSPORTER_1"/>
    <property type="match status" value="1"/>
</dbReference>
<evidence type="ECO:0000256" key="6">
    <source>
        <dbReference type="ARBA" id="ARBA00022840"/>
    </source>
</evidence>
<organism evidence="11 12">
    <name type="scientific">Oricola cellulosilytica</name>
    <dbReference type="NCBI Taxonomy" id="1429082"/>
    <lineage>
        <taxon>Bacteria</taxon>
        <taxon>Pseudomonadati</taxon>
        <taxon>Pseudomonadota</taxon>
        <taxon>Alphaproteobacteria</taxon>
        <taxon>Hyphomicrobiales</taxon>
        <taxon>Ahrensiaceae</taxon>
        <taxon>Oricola</taxon>
    </lineage>
</organism>
<sequence>MAQAQTPSFPRTGVSFAAELAFEDIHLHYGAVHTLKGISLVANPGEILCLLGPSGSGKTSLLRLAAGLEAQTSGRVTMNGQLIAGPATFLPPEERSVGLMFQDFALFPHMSILDNVRFGLHDMKPADAHREAMAAIRRVGLEHHARSFPHVLSGGEQQRVALARALAPRPSVILMDEPFSGLDTRLKDSVRAETLAILRETRATAIVVTHDAEEAMRMGDRIALLNRGEIVQSGTAQEIYHGPQSLFVAGFFAELNVFDATSHKGVAETPIGAFDCRGYPDGSSLKVAIRTVGLNVRANGDVLPSGHIPGRIVSRRFLGSTEALVLAVPGTDQRVRARIRADELPPGVKDVVINVRKRDIMLFESDDESA</sequence>
<comment type="similarity">
    <text evidence="1">Belongs to the ABC transporter superfamily.</text>
</comment>
<keyword evidence="12" id="KW-1185">Reference proteome</keyword>
<evidence type="ECO:0000256" key="3">
    <source>
        <dbReference type="ARBA" id="ARBA00022475"/>
    </source>
</evidence>
<protein>
    <submittedName>
        <fullName evidence="11">ABC transporter ATP-binding protein</fullName>
    </submittedName>
</protein>
<dbReference type="SUPFAM" id="SSF52540">
    <property type="entry name" value="P-loop containing nucleoside triphosphate hydrolases"/>
    <property type="match status" value="1"/>
</dbReference>
<evidence type="ECO:0000259" key="10">
    <source>
        <dbReference type="PROSITE" id="PS50893"/>
    </source>
</evidence>
<dbReference type="InterPro" id="IPR008995">
    <property type="entry name" value="Mo/tungstate-bd_C_term_dom"/>
</dbReference>
<dbReference type="InterPro" id="IPR015853">
    <property type="entry name" value="ABC_transpr_FbpC"/>
</dbReference>
<keyword evidence="9" id="KW-0472">Membrane</keyword>
<dbReference type="InterPro" id="IPR003593">
    <property type="entry name" value="AAA+_ATPase"/>
</dbReference>
<dbReference type="GO" id="GO:0005524">
    <property type="term" value="F:ATP binding"/>
    <property type="evidence" value="ECO:0007669"/>
    <property type="project" value="UniProtKB-KW"/>
</dbReference>
<keyword evidence="7" id="KW-0408">Iron</keyword>
<dbReference type="InterPro" id="IPR017871">
    <property type="entry name" value="ABC_transporter-like_CS"/>
</dbReference>
<evidence type="ECO:0000313" key="11">
    <source>
        <dbReference type="EMBL" id="TCD12347.1"/>
    </source>
</evidence>
<dbReference type="GO" id="GO:0016020">
    <property type="term" value="C:membrane"/>
    <property type="evidence" value="ECO:0007669"/>
    <property type="project" value="InterPro"/>
</dbReference>
<dbReference type="SUPFAM" id="SSF50331">
    <property type="entry name" value="MOP-like"/>
    <property type="match status" value="1"/>
</dbReference>
<evidence type="ECO:0000256" key="7">
    <source>
        <dbReference type="ARBA" id="ARBA00023004"/>
    </source>
</evidence>
<dbReference type="InterPro" id="IPR003439">
    <property type="entry name" value="ABC_transporter-like_ATP-bd"/>
</dbReference>
<dbReference type="EMBL" id="SJST01000007">
    <property type="protein sequence ID" value="TCD12347.1"/>
    <property type="molecule type" value="Genomic_DNA"/>
</dbReference>
<comment type="caution">
    <text evidence="11">The sequence shown here is derived from an EMBL/GenBank/DDBJ whole genome shotgun (WGS) entry which is preliminary data.</text>
</comment>
<keyword evidence="8" id="KW-0406">Ion transport</keyword>
<evidence type="ECO:0000256" key="2">
    <source>
        <dbReference type="ARBA" id="ARBA00022448"/>
    </source>
</evidence>
<dbReference type="Gene3D" id="3.40.50.300">
    <property type="entry name" value="P-loop containing nucleotide triphosphate hydrolases"/>
    <property type="match status" value="1"/>
</dbReference>
<feature type="domain" description="ABC transporter" evidence="10">
    <location>
        <begin position="20"/>
        <end position="252"/>
    </location>
</feature>
<dbReference type="CDD" id="cd03259">
    <property type="entry name" value="ABC_Carb_Solutes_like"/>
    <property type="match status" value="1"/>
</dbReference>
<dbReference type="Pfam" id="PF00005">
    <property type="entry name" value="ABC_tran"/>
    <property type="match status" value="1"/>
</dbReference>
<keyword evidence="5" id="KW-0547">Nucleotide-binding</keyword>
<keyword evidence="3" id="KW-1003">Cell membrane</keyword>
<dbReference type="RefSeq" id="WP_131570463.1">
    <property type="nucleotide sequence ID" value="NZ_JAINFK010000005.1"/>
</dbReference>
<dbReference type="OrthoDB" id="9802264at2"/>
<dbReference type="FunFam" id="3.40.50.300:FF:000425">
    <property type="entry name" value="Probable ABC transporter, ATP-binding subunit"/>
    <property type="match status" value="1"/>
</dbReference>
<keyword evidence="6 11" id="KW-0067">ATP-binding</keyword>
<dbReference type="AlphaFoldDB" id="A0A4R0PBN0"/>
<evidence type="ECO:0000256" key="4">
    <source>
        <dbReference type="ARBA" id="ARBA00022496"/>
    </source>
</evidence>
<dbReference type="GO" id="GO:0015408">
    <property type="term" value="F:ABC-type ferric iron transporter activity"/>
    <property type="evidence" value="ECO:0007669"/>
    <property type="project" value="InterPro"/>
</dbReference>
<dbReference type="GO" id="GO:0015697">
    <property type="term" value="P:quaternary ammonium group transport"/>
    <property type="evidence" value="ECO:0007669"/>
    <property type="project" value="UniProtKB-ARBA"/>
</dbReference>
<dbReference type="PROSITE" id="PS50893">
    <property type="entry name" value="ABC_TRANSPORTER_2"/>
    <property type="match status" value="1"/>
</dbReference>
<evidence type="ECO:0000256" key="9">
    <source>
        <dbReference type="ARBA" id="ARBA00023136"/>
    </source>
</evidence>
<dbReference type="Proteomes" id="UP000291301">
    <property type="component" value="Unassembled WGS sequence"/>
</dbReference>
<reference evidence="11 12" key="1">
    <citation type="journal article" date="2015" name="Antonie Van Leeuwenhoek">
        <title>Oricola cellulosilytica gen. nov., sp. nov., a cellulose-degrading bacterium of the family Phyllobacteriaceae isolated from surface seashore water, and emended descriptions of Mesorhizobium loti and Phyllobacterium myrsinacearum.</title>
        <authorList>
            <person name="Hameed A."/>
            <person name="Shahina M."/>
            <person name="Lai W.A."/>
            <person name="Lin S.Y."/>
            <person name="Young L.S."/>
            <person name="Liu Y.C."/>
            <person name="Hsu Y.H."/>
            <person name="Young C.C."/>
        </authorList>
    </citation>
    <scope>NUCLEOTIDE SEQUENCE [LARGE SCALE GENOMIC DNA]</scope>
    <source>
        <strain evidence="11 12">KCTC 52183</strain>
    </source>
</reference>
<dbReference type="InterPro" id="IPR050093">
    <property type="entry name" value="ABC_SmlMolc_Importer"/>
</dbReference>
<keyword evidence="2" id="KW-0813">Transport</keyword>
<dbReference type="InterPro" id="IPR027417">
    <property type="entry name" value="P-loop_NTPase"/>
</dbReference>
<evidence type="ECO:0000256" key="5">
    <source>
        <dbReference type="ARBA" id="ARBA00022741"/>
    </source>
</evidence>
<gene>
    <name evidence="11" type="ORF">E0D97_15145</name>
</gene>
<dbReference type="SMART" id="SM00382">
    <property type="entry name" value="AAA"/>
    <property type="match status" value="1"/>
</dbReference>
<name>A0A4R0PBN0_9HYPH</name>
<evidence type="ECO:0000256" key="1">
    <source>
        <dbReference type="ARBA" id="ARBA00005417"/>
    </source>
</evidence>
<evidence type="ECO:0000313" key="12">
    <source>
        <dbReference type="Proteomes" id="UP000291301"/>
    </source>
</evidence>
<evidence type="ECO:0000256" key="8">
    <source>
        <dbReference type="ARBA" id="ARBA00023065"/>
    </source>
</evidence>
<dbReference type="PANTHER" id="PTHR42781:SF4">
    <property type="entry name" value="SPERMIDINE_PUTRESCINE IMPORT ATP-BINDING PROTEIN POTA"/>
    <property type="match status" value="1"/>
</dbReference>
<dbReference type="GO" id="GO:0016887">
    <property type="term" value="F:ATP hydrolysis activity"/>
    <property type="evidence" value="ECO:0007669"/>
    <property type="project" value="InterPro"/>
</dbReference>
<dbReference type="PANTHER" id="PTHR42781">
    <property type="entry name" value="SPERMIDINE/PUTRESCINE IMPORT ATP-BINDING PROTEIN POTA"/>
    <property type="match status" value="1"/>
</dbReference>
<proteinExistence type="inferred from homology"/>